<dbReference type="PRINTS" id="PR00412">
    <property type="entry name" value="EPOXHYDRLASE"/>
</dbReference>
<evidence type="ECO:0000256" key="1">
    <source>
        <dbReference type="ARBA" id="ARBA00022801"/>
    </source>
</evidence>
<protein>
    <recommendedName>
        <fullName evidence="3">AB hydrolase-1 domain-containing protein</fullName>
    </recommendedName>
</protein>
<name>A0A4S4MS04_9APHY</name>
<dbReference type="OrthoDB" id="408373at2759"/>
<dbReference type="Proteomes" id="UP000308730">
    <property type="component" value="Unassembled WGS sequence"/>
</dbReference>
<dbReference type="PANTHER" id="PTHR43329">
    <property type="entry name" value="EPOXIDE HYDROLASE"/>
    <property type="match status" value="1"/>
</dbReference>
<dbReference type="InterPro" id="IPR000073">
    <property type="entry name" value="AB_hydrolase_1"/>
</dbReference>
<comment type="caution">
    <text evidence="4">The sequence shown here is derived from an EMBL/GenBank/DDBJ whole genome shotgun (WGS) entry which is preliminary data.</text>
</comment>
<dbReference type="AlphaFoldDB" id="A0A4S4MS04"/>
<dbReference type="Pfam" id="PF00561">
    <property type="entry name" value="Abhydrolase_1"/>
    <property type="match status" value="1"/>
</dbReference>
<accession>A0A4S4MS04</accession>
<comment type="similarity">
    <text evidence="2">Belongs to the AB hydrolase superfamily. Epoxide hydrolase family.</text>
</comment>
<keyword evidence="1" id="KW-0378">Hydrolase</keyword>
<sequence>MNPANYKDLVVSRGYKYHYYAVPAKGDQLTIVFVHGWPTTSRLWRLVAPFFEEKGYGVIVPDVLGYGGTDKPTDYKEYQYSLLDRDIVDILDAEGVEKAAAVGHDWGSGIVSRLANFFPDRFVGYAFISLWWQAPTPNFDIDQYLAETTATLGYDPFGYWAFLSEKGADKLIEEHIEAFMSALFAQDPRVIKDDFALPGVLKKSLLSEFRAPLGDFMTKEEQRIFIDTFRKNGFAAPLCYYKIMTTNGRNSDDAKIPESRRLPPLSSPLFFGASLRDPICVPALGKAAMAKLPDHDVTIKDIDGDHWLLESPETAEVVKHELHAWFEGKVKPALKARV</sequence>
<organism evidence="4 5">
    <name type="scientific">Antrodiella citrinella</name>
    <dbReference type="NCBI Taxonomy" id="2447956"/>
    <lineage>
        <taxon>Eukaryota</taxon>
        <taxon>Fungi</taxon>
        <taxon>Dikarya</taxon>
        <taxon>Basidiomycota</taxon>
        <taxon>Agaricomycotina</taxon>
        <taxon>Agaricomycetes</taxon>
        <taxon>Polyporales</taxon>
        <taxon>Steccherinaceae</taxon>
        <taxon>Antrodiella</taxon>
    </lineage>
</organism>
<evidence type="ECO:0000313" key="5">
    <source>
        <dbReference type="Proteomes" id="UP000308730"/>
    </source>
</evidence>
<keyword evidence="5" id="KW-1185">Reference proteome</keyword>
<dbReference type="EMBL" id="SGPM01000149">
    <property type="protein sequence ID" value="THH28932.1"/>
    <property type="molecule type" value="Genomic_DNA"/>
</dbReference>
<evidence type="ECO:0000256" key="2">
    <source>
        <dbReference type="ARBA" id="ARBA00038334"/>
    </source>
</evidence>
<dbReference type="Gene3D" id="3.40.50.1820">
    <property type="entry name" value="alpha/beta hydrolase"/>
    <property type="match status" value="1"/>
</dbReference>
<reference evidence="4 5" key="1">
    <citation type="submission" date="2019-02" db="EMBL/GenBank/DDBJ databases">
        <title>Genome sequencing of the rare red list fungi Antrodiella citrinella (Flaviporus citrinellus).</title>
        <authorList>
            <person name="Buettner E."/>
            <person name="Kellner H."/>
        </authorList>
    </citation>
    <scope>NUCLEOTIDE SEQUENCE [LARGE SCALE GENOMIC DNA]</scope>
    <source>
        <strain evidence="4 5">DSM 108506</strain>
    </source>
</reference>
<dbReference type="InterPro" id="IPR000639">
    <property type="entry name" value="Epox_hydrolase-like"/>
</dbReference>
<gene>
    <name evidence="4" type="ORF">EUX98_g5256</name>
</gene>
<evidence type="ECO:0000313" key="4">
    <source>
        <dbReference type="EMBL" id="THH28932.1"/>
    </source>
</evidence>
<feature type="domain" description="AB hydrolase-1" evidence="3">
    <location>
        <begin position="30"/>
        <end position="138"/>
    </location>
</feature>
<dbReference type="GO" id="GO:0016787">
    <property type="term" value="F:hydrolase activity"/>
    <property type="evidence" value="ECO:0007669"/>
    <property type="project" value="UniProtKB-KW"/>
</dbReference>
<proteinExistence type="inferred from homology"/>
<dbReference type="InterPro" id="IPR029058">
    <property type="entry name" value="AB_hydrolase_fold"/>
</dbReference>
<dbReference type="SUPFAM" id="SSF53474">
    <property type="entry name" value="alpha/beta-Hydrolases"/>
    <property type="match status" value="1"/>
</dbReference>
<evidence type="ECO:0000259" key="3">
    <source>
        <dbReference type="Pfam" id="PF00561"/>
    </source>
</evidence>